<dbReference type="InterPro" id="IPR013087">
    <property type="entry name" value="Znf_C2H2_type"/>
</dbReference>
<dbReference type="EMBL" id="CAJPVJ010059607">
    <property type="protein sequence ID" value="CAG2184016.1"/>
    <property type="molecule type" value="Genomic_DNA"/>
</dbReference>
<dbReference type="GO" id="GO:0000978">
    <property type="term" value="F:RNA polymerase II cis-regulatory region sequence-specific DNA binding"/>
    <property type="evidence" value="ECO:0007669"/>
    <property type="project" value="TreeGrafter"/>
</dbReference>
<reference evidence="7" key="1">
    <citation type="submission" date="2020-11" db="EMBL/GenBank/DDBJ databases">
        <authorList>
            <person name="Tran Van P."/>
        </authorList>
    </citation>
    <scope>NUCLEOTIDE SEQUENCE</scope>
</reference>
<evidence type="ECO:0000259" key="6">
    <source>
        <dbReference type="PROSITE" id="PS50157"/>
    </source>
</evidence>
<feature type="domain" description="C2H2-type" evidence="6">
    <location>
        <begin position="2"/>
        <end position="29"/>
    </location>
</feature>
<evidence type="ECO:0000256" key="1">
    <source>
        <dbReference type="ARBA" id="ARBA00022723"/>
    </source>
</evidence>
<dbReference type="AlphaFoldDB" id="A0A7R9MUT3"/>
<organism evidence="7">
    <name type="scientific">Oppiella nova</name>
    <dbReference type="NCBI Taxonomy" id="334625"/>
    <lineage>
        <taxon>Eukaryota</taxon>
        <taxon>Metazoa</taxon>
        <taxon>Ecdysozoa</taxon>
        <taxon>Arthropoda</taxon>
        <taxon>Chelicerata</taxon>
        <taxon>Arachnida</taxon>
        <taxon>Acari</taxon>
        <taxon>Acariformes</taxon>
        <taxon>Sarcoptiformes</taxon>
        <taxon>Oribatida</taxon>
        <taxon>Brachypylina</taxon>
        <taxon>Oppioidea</taxon>
        <taxon>Oppiidae</taxon>
        <taxon>Oppiella</taxon>
    </lineage>
</organism>
<dbReference type="SUPFAM" id="SSF57667">
    <property type="entry name" value="beta-beta-alpha zinc fingers"/>
    <property type="match status" value="2"/>
</dbReference>
<dbReference type="EMBL" id="OC974432">
    <property type="protein sequence ID" value="CAD7668567.1"/>
    <property type="molecule type" value="Genomic_DNA"/>
</dbReference>
<keyword evidence="2" id="KW-0677">Repeat</keyword>
<dbReference type="GO" id="GO:0008270">
    <property type="term" value="F:zinc ion binding"/>
    <property type="evidence" value="ECO:0007669"/>
    <property type="project" value="UniProtKB-KW"/>
</dbReference>
<keyword evidence="8" id="KW-1185">Reference proteome</keyword>
<protein>
    <recommendedName>
        <fullName evidence="6">C2H2-type domain-containing protein</fullName>
    </recommendedName>
</protein>
<dbReference type="Proteomes" id="UP000728032">
    <property type="component" value="Unassembled WGS sequence"/>
</dbReference>
<sequence>MFKCNQCTLEFDKYSKLLIHRNRHFGEKKFKCWDQFPDCKWSFFTIGELRNHQLWSHSKEQNFVCDWSDCGKKFKLRNLLGIHSYTLPLIGT</sequence>
<evidence type="ECO:0000313" key="7">
    <source>
        <dbReference type="EMBL" id="CAD7668567.1"/>
    </source>
</evidence>
<dbReference type="InterPro" id="IPR036236">
    <property type="entry name" value="Znf_C2H2_sf"/>
</dbReference>
<evidence type="ECO:0000256" key="3">
    <source>
        <dbReference type="ARBA" id="ARBA00022771"/>
    </source>
</evidence>
<keyword evidence="1" id="KW-0479">Metal-binding</keyword>
<accession>A0A7R9MUT3</accession>
<keyword evidence="3 5" id="KW-0863">Zinc-finger</keyword>
<dbReference type="PANTHER" id="PTHR14003:SF19">
    <property type="entry name" value="YY2 TRANSCRIPTION FACTOR"/>
    <property type="match status" value="1"/>
</dbReference>
<dbReference type="PROSITE" id="PS00028">
    <property type="entry name" value="ZINC_FINGER_C2H2_1"/>
    <property type="match status" value="1"/>
</dbReference>
<dbReference type="OrthoDB" id="3565419at2759"/>
<dbReference type="GO" id="GO:0031519">
    <property type="term" value="C:PcG protein complex"/>
    <property type="evidence" value="ECO:0007669"/>
    <property type="project" value="TreeGrafter"/>
</dbReference>
<feature type="domain" description="C2H2-type" evidence="6">
    <location>
        <begin position="30"/>
        <end position="62"/>
    </location>
</feature>
<dbReference type="GO" id="GO:0000981">
    <property type="term" value="F:DNA-binding transcription factor activity, RNA polymerase II-specific"/>
    <property type="evidence" value="ECO:0007669"/>
    <property type="project" value="TreeGrafter"/>
</dbReference>
<proteinExistence type="predicted"/>
<evidence type="ECO:0000256" key="5">
    <source>
        <dbReference type="PROSITE-ProRule" id="PRU00042"/>
    </source>
</evidence>
<dbReference type="Pfam" id="PF00096">
    <property type="entry name" value="zf-C2H2"/>
    <property type="match status" value="1"/>
</dbReference>
<dbReference type="PANTHER" id="PTHR14003">
    <property type="entry name" value="TRANSCRIPTIONAL REPRESSOR PROTEIN YY"/>
    <property type="match status" value="1"/>
</dbReference>
<evidence type="ECO:0000313" key="8">
    <source>
        <dbReference type="Proteomes" id="UP000728032"/>
    </source>
</evidence>
<dbReference type="GO" id="GO:0000785">
    <property type="term" value="C:chromatin"/>
    <property type="evidence" value="ECO:0007669"/>
    <property type="project" value="TreeGrafter"/>
</dbReference>
<dbReference type="Gene3D" id="3.30.160.60">
    <property type="entry name" value="Classic Zinc Finger"/>
    <property type="match status" value="2"/>
</dbReference>
<dbReference type="PROSITE" id="PS50157">
    <property type="entry name" value="ZINC_FINGER_C2H2_2"/>
    <property type="match status" value="2"/>
</dbReference>
<dbReference type="SMART" id="SM00355">
    <property type="entry name" value="ZnF_C2H2"/>
    <property type="match status" value="3"/>
</dbReference>
<keyword evidence="4" id="KW-0862">Zinc</keyword>
<name>A0A7R9MUT3_9ACAR</name>
<evidence type="ECO:0000256" key="4">
    <source>
        <dbReference type="ARBA" id="ARBA00022833"/>
    </source>
</evidence>
<gene>
    <name evidence="7" type="ORF">ONB1V03_LOCUS23436</name>
</gene>
<dbReference type="GO" id="GO:0005667">
    <property type="term" value="C:transcription regulator complex"/>
    <property type="evidence" value="ECO:0007669"/>
    <property type="project" value="TreeGrafter"/>
</dbReference>
<evidence type="ECO:0000256" key="2">
    <source>
        <dbReference type="ARBA" id="ARBA00022737"/>
    </source>
</evidence>